<keyword evidence="3" id="KW-0507">mRNA processing</keyword>
<keyword evidence="7" id="KW-0539">Nucleus</keyword>
<dbReference type="GO" id="GO:0071014">
    <property type="term" value="C:post-mRNA release spliceosomal complex"/>
    <property type="evidence" value="ECO:0000318"/>
    <property type="project" value="GO_Central"/>
</dbReference>
<evidence type="ECO:0000313" key="10">
    <source>
        <dbReference type="EMBL" id="RHN64225.1"/>
    </source>
</evidence>
<evidence type="ECO:0000313" key="9">
    <source>
        <dbReference type="EMBL" id="KEH32272.1"/>
    </source>
</evidence>
<evidence type="ECO:0000256" key="3">
    <source>
        <dbReference type="ARBA" id="ARBA00022664"/>
    </source>
</evidence>
<gene>
    <name evidence="11" type="primary">25494066</name>
    <name evidence="9" type="ordered locus">MTR_4g118885</name>
    <name evidence="10" type="ORF">MtrunA17_Chr4g0066771</name>
</gene>
<evidence type="ECO:0000256" key="4">
    <source>
        <dbReference type="ARBA" id="ARBA00022728"/>
    </source>
</evidence>
<dbReference type="GO" id="GO:0071007">
    <property type="term" value="C:U2-type catalytic step 2 spliceosome"/>
    <property type="evidence" value="ECO:0000318"/>
    <property type="project" value="GO_Central"/>
</dbReference>
<evidence type="ECO:0000256" key="5">
    <source>
        <dbReference type="ARBA" id="ARBA00022737"/>
    </source>
</evidence>
<dbReference type="EMBL" id="CM001220">
    <property type="protein sequence ID" value="KEH32272.1"/>
    <property type="molecule type" value="Genomic_DNA"/>
</dbReference>
<proteinExistence type="inferred from homology"/>
<dbReference type="GO" id="GO:0000974">
    <property type="term" value="C:Prp19 complex"/>
    <property type="evidence" value="ECO:0000318"/>
    <property type="project" value="GO_Central"/>
</dbReference>
<keyword evidence="4" id="KW-0747">Spliceosome</keyword>
<accession>A0A072URE7</accession>
<dbReference type="AlphaFoldDB" id="A0A072URE7"/>
<dbReference type="InterPro" id="IPR011990">
    <property type="entry name" value="TPR-like_helical_dom_sf"/>
</dbReference>
<dbReference type="Gramene" id="rna27015">
    <property type="protein sequence ID" value="RHN64225.1"/>
    <property type="gene ID" value="gene27015"/>
</dbReference>
<reference evidence="9 12" key="2">
    <citation type="journal article" date="2014" name="BMC Genomics">
        <title>An improved genome release (version Mt4.0) for the model legume Medicago truncatula.</title>
        <authorList>
            <person name="Tang H."/>
            <person name="Krishnakumar V."/>
            <person name="Bidwell S."/>
            <person name="Rosen B."/>
            <person name="Chan A."/>
            <person name="Zhou S."/>
            <person name="Gentzbittel L."/>
            <person name="Childs K.L."/>
            <person name="Yandell M."/>
            <person name="Gundlach H."/>
            <person name="Mayer K.F."/>
            <person name="Schwartz D.C."/>
            <person name="Town C.D."/>
        </authorList>
    </citation>
    <scope>GENOME REANNOTATION</scope>
    <source>
        <strain evidence="9">A17</strain>
        <strain evidence="11 12">cv. Jemalong A17</strain>
    </source>
</reference>
<comment type="subcellular location">
    <subcellularLocation>
        <location evidence="1">Nucleus</location>
    </subcellularLocation>
</comment>
<keyword evidence="5" id="KW-0677">Repeat</keyword>
<evidence type="ECO:0000313" key="11">
    <source>
        <dbReference type="EnsemblPlants" id="KEH32272"/>
    </source>
</evidence>
<dbReference type="SMART" id="SM00386">
    <property type="entry name" value="HAT"/>
    <property type="match status" value="7"/>
</dbReference>
<dbReference type="EMBL" id="PSQE01000004">
    <property type="protein sequence ID" value="RHN64225.1"/>
    <property type="molecule type" value="Genomic_DNA"/>
</dbReference>
<dbReference type="PANTHER" id="PTHR11246">
    <property type="entry name" value="PRE-MRNA SPLICING FACTOR"/>
    <property type="match status" value="1"/>
</dbReference>
<dbReference type="STRING" id="3880.A0A072URE7"/>
<dbReference type="InterPro" id="IPR045075">
    <property type="entry name" value="Syf1-like"/>
</dbReference>
<keyword evidence="6" id="KW-0508">mRNA splicing</keyword>
<dbReference type="Proteomes" id="UP000265566">
    <property type="component" value="Chromosome 4"/>
</dbReference>
<evidence type="ECO:0000313" key="12">
    <source>
        <dbReference type="Proteomes" id="UP000002051"/>
    </source>
</evidence>
<dbReference type="OrthoDB" id="1433393at2759"/>
<name>A0A072URE7_MEDTR</name>
<evidence type="ECO:0000256" key="6">
    <source>
        <dbReference type="ARBA" id="ARBA00023187"/>
    </source>
</evidence>
<evidence type="ECO:0000256" key="7">
    <source>
        <dbReference type="ARBA" id="ARBA00023242"/>
    </source>
</evidence>
<dbReference type="Pfam" id="PF23233">
    <property type="entry name" value="HAT_Syf1_CNRKL1_N"/>
    <property type="match status" value="1"/>
</dbReference>
<comment type="similarity">
    <text evidence="2">Belongs to the crooked-neck family.</text>
</comment>
<dbReference type="GO" id="GO:0000398">
    <property type="term" value="P:mRNA splicing, via spliceosome"/>
    <property type="evidence" value="ECO:0000318"/>
    <property type="project" value="GO_Central"/>
</dbReference>
<dbReference type="EnsemblPlants" id="KEH32272">
    <property type="protein sequence ID" value="KEH32272"/>
    <property type="gene ID" value="MTR_4g118885"/>
</dbReference>
<evidence type="ECO:0000259" key="8">
    <source>
        <dbReference type="Pfam" id="PF23233"/>
    </source>
</evidence>
<reference evidence="9 12" key="1">
    <citation type="journal article" date="2011" name="Nature">
        <title>The Medicago genome provides insight into the evolution of rhizobial symbioses.</title>
        <authorList>
            <person name="Young N.D."/>
            <person name="Debelle F."/>
            <person name="Oldroyd G.E."/>
            <person name="Geurts R."/>
            <person name="Cannon S.B."/>
            <person name="Udvardi M.K."/>
            <person name="Benedito V.A."/>
            <person name="Mayer K.F."/>
            <person name="Gouzy J."/>
            <person name="Schoof H."/>
            <person name="Van de Peer Y."/>
            <person name="Proost S."/>
            <person name="Cook D.R."/>
            <person name="Meyers B.C."/>
            <person name="Spannagl M."/>
            <person name="Cheung F."/>
            <person name="De Mita S."/>
            <person name="Krishnakumar V."/>
            <person name="Gundlach H."/>
            <person name="Zhou S."/>
            <person name="Mudge J."/>
            <person name="Bharti A.K."/>
            <person name="Murray J.D."/>
            <person name="Naoumkina M.A."/>
            <person name="Rosen B."/>
            <person name="Silverstein K.A."/>
            <person name="Tang H."/>
            <person name="Rombauts S."/>
            <person name="Zhao P.X."/>
            <person name="Zhou P."/>
            <person name="Barbe V."/>
            <person name="Bardou P."/>
            <person name="Bechner M."/>
            <person name="Bellec A."/>
            <person name="Berger A."/>
            <person name="Berges H."/>
            <person name="Bidwell S."/>
            <person name="Bisseling T."/>
            <person name="Choisne N."/>
            <person name="Couloux A."/>
            <person name="Denny R."/>
            <person name="Deshpande S."/>
            <person name="Dai X."/>
            <person name="Doyle J.J."/>
            <person name="Dudez A.M."/>
            <person name="Farmer A.D."/>
            <person name="Fouteau S."/>
            <person name="Franken C."/>
            <person name="Gibelin C."/>
            <person name="Gish J."/>
            <person name="Goldstein S."/>
            <person name="Gonzalez A.J."/>
            <person name="Green P.J."/>
            <person name="Hallab A."/>
            <person name="Hartog M."/>
            <person name="Hua A."/>
            <person name="Humphray S.J."/>
            <person name="Jeong D.H."/>
            <person name="Jing Y."/>
            <person name="Jocker A."/>
            <person name="Kenton S.M."/>
            <person name="Kim D.J."/>
            <person name="Klee K."/>
            <person name="Lai H."/>
            <person name="Lang C."/>
            <person name="Lin S."/>
            <person name="Macmil S.L."/>
            <person name="Magdelenat G."/>
            <person name="Matthews L."/>
            <person name="McCorrison J."/>
            <person name="Monaghan E.L."/>
            <person name="Mun J.H."/>
            <person name="Najar F.Z."/>
            <person name="Nicholson C."/>
            <person name="Noirot C."/>
            <person name="O'Bleness M."/>
            <person name="Paule C.R."/>
            <person name="Poulain J."/>
            <person name="Prion F."/>
            <person name="Qin B."/>
            <person name="Qu C."/>
            <person name="Retzel E.F."/>
            <person name="Riddle C."/>
            <person name="Sallet E."/>
            <person name="Samain S."/>
            <person name="Samson N."/>
            <person name="Sanders I."/>
            <person name="Saurat O."/>
            <person name="Scarpelli C."/>
            <person name="Schiex T."/>
            <person name="Segurens B."/>
            <person name="Severin A.J."/>
            <person name="Sherrier D.J."/>
            <person name="Shi R."/>
            <person name="Sims S."/>
            <person name="Singer S.R."/>
            <person name="Sinharoy S."/>
            <person name="Sterck L."/>
            <person name="Viollet A."/>
            <person name="Wang B.B."/>
            <person name="Wang K."/>
            <person name="Wang M."/>
            <person name="Wang X."/>
            <person name="Warfsmann J."/>
            <person name="Weissenbach J."/>
            <person name="White D.D."/>
            <person name="White J.D."/>
            <person name="Wiley G.B."/>
            <person name="Wincker P."/>
            <person name="Xing Y."/>
            <person name="Yang L."/>
            <person name="Yao Z."/>
            <person name="Ying F."/>
            <person name="Zhai J."/>
            <person name="Zhou L."/>
            <person name="Zuber A."/>
            <person name="Denarie J."/>
            <person name="Dixon R.A."/>
            <person name="May G.D."/>
            <person name="Schwartz D.C."/>
            <person name="Rogers J."/>
            <person name="Quetier F."/>
            <person name="Town C.D."/>
            <person name="Roe B.A."/>
        </authorList>
    </citation>
    <scope>NUCLEOTIDE SEQUENCE [LARGE SCALE GENOMIC DNA]</scope>
    <source>
        <strain evidence="9">A17</strain>
        <strain evidence="11 12">cv. Jemalong A17</strain>
    </source>
</reference>
<protein>
    <submittedName>
        <fullName evidence="9">Crooked neck protein/cell cycle protein, putative</fullName>
    </submittedName>
    <submittedName>
        <fullName evidence="10">Putative tetratricopeptide-like helical domain-containing protein</fullName>
    </submittedName>
</protein>
<dbReference type="Gene3D" id="1.25.40.10">
    <property type="entry name" value="Tetratricopeptide repeat domain"/>
    <property type="match status" value="2"/>
</dbReference>
<evidence type="ECO:0000256" key="1">
    <source>
        <dbReference type="ARBA" id="ARBA00004123"/>
    </source>
</evidence>
<dbReference type="GO" id="GO:0000245">
    <property type="term" value="P:spliceosomal complex assembly"/>
    <property type="evidence" value="ECO:0000318"/>
    <property type="project" value="GO_Central"/>
</dbReference>
<keyword evidence="12" id="KW-1185">Reference proteome</keyword>
<evidence type="ECO:0000256" key="2">
    <source>
        <dbReference type="ARBA" id="ARBA00008644"/>
    </source>
</evidence>
<dbReference type="PANTHER" id="PTHR11246:SF3">
    <property type="entry name" value="CROOKED NECK-LIKE PROTEIN 1"/>
    <property type="match status" value="1"/>
</dbReference>
<reference evidence="11" key="3">
    <citation type="submission" date="2015-04" db="UniProtKB">
        <authorList>
            <consortium name="EnsemblPlants"/>
        </authorList>
    </citation>
    <scope>IDENTIFICATION</scope>
    <source>
        <strain evidence="11">cv. Jemalong A17</strain>
    </source>
</reference>
<reference evidence="10" key="4">
    <citation type="journal article" date="2018" name="Nat. Plants">
        <title>Whole-genome landscape of Medicago truncatula symbiotic genes.</title>
        <authorList>
            <person name="Pecrix Y."/>
            <person name="Gamas P."/>
            <person name="Carrere S."/>
        </authorList>
    </citation>
    <scope>NUCLEOTIDE SEQUENCE</scope>
    <source>
        <tissue evidence="10">Leaves</tissue>
    </source>
</reference>
<dbReference type="KEGG" id="mtr:25494066"/>
<dbReference type="HOGENOM" id="CLU_011554_0_0_1"/>
<dbReference type="Proteomes" id="UP000002051">
    <property type="component" value="Chromosome 4"/>
</dbReference>
<dbReference type="FunFam" id="1.25.40.10:FF:000072">
    <property type="entry name" value="Crooked neck-like protein 1"/>
    <property type="match status" value="1"/>
</dbReference>
<sequence>MSHSTLSYFPREDTQWKLPRPTMEKNKTDAPIQITTEKILIEAKELQETKICTPKQKCPRSVSEVDDLNHTLLNYSCKIVVFENEVRENPFNYDSWFEYIRLEESVGDKEKTREVYERAISNVPPNQEKISWRRYIYLLINYARYEEFDTRNMERARDVYRNFLKLMAHKKFSSAKLWLLAAQFEIRMLNFKGARRILDYAIGKAPKHKLFKKYIEMELELGNTDRCRKLYVNYLEWSADKCKAWSKYAEDLERSLSETERARAIFESAIARPELVKQELFWKAFHDFETAKCEFERTRVHYERIPNRKKQHLEIWISYAEFEATATYKAGLEQKKQCIEHARRVFEEAVSYITSSAPDSREERAMLLVKWLNLEASSGELGDVSLVLPKLPKKQQKKRRKLTTEDGSSRIEEFFNYRFPEETQVNHLKKQKL</sequence>
<feature type="domain" description="Pre-mRNA-splicing factor Syf1-like N-terminal HAT-repeats" evidence="8">
    <location>
        <begin position="80"/>
        <end position="237"/>
    </location>
</feature>
<dbReference type="InterPro" id="IPR055433">
    <property type="entry name" value="HAT_Syf1-like_N"/>
</dbReference>
<dbReference type="InterPro" id="IPR003107">
    <property type="entry name" value="HAT"/>
</dbReference>
<organism evidence="9 12">
    <name type="scientific">Medicago truncatula</name>
    <name type="common">Barrel medic</name>
    <name type="synonym">Medicago tribuloides</name>
    <dbReference type="NCBI Taxonomy" id="3880"/>
    <lineage>
        <taxon>Eukaryota</taxon>
        <taxon>Viridiplantae</taxon>
        <taxon>Streptophyta</taxon>
        <taxon>Embryophyta</taxon>
        <taxon>Tracheophyta</taxon>
        <taxon>Spermatophyta</taxon>
        <taxon>Magnoliopsida</taxon>
        <taxon>eudicotyledons</taxon>
        <taxon>Gunneridae</taxon>
        <taxon>Pentapetalae</taxon>
        <taxon>rosids</taxon>
        <taxon>fabids</taxon>
        <taxon>Fabales</taxon>
        <taxon>Fabaceae</taxon>
        <taxon>Papilionoideae</taxon>
        <taxon>50 kb inversion clade</taxon>
        <taxon>NPAAA clade</taxon>
        <taxon>Hologalegina</taxon>
        <taxon>IRL clade</taxon>
        <taxon>Trifolieae</taxon>
        <taxon>Medicago</taxon>
    </lineage>
</organism>
<dbReference type="SUPFAM" id="SSF48452">
    <property type="entry name" value="TPR-like"/>
    <property type="match status" value="2"/>
</dbReference>